<keyword evidence="2" id="KW-0106">Calcium</keyword>
<protein>
    <recommendedName>
        <fullName evidence="5">EF-hand domain-containing protein</fullName>
    </recommendedName>
</protein>
<proteinExistence type="predicted"/>
<dbReference type="SMART" id="SM00054">
    <property type="entry name" value="EFh"/>
    <property type="match status" value="2"/>
</dbReference>
<dbReference type="Gene3D" id="1.10.238.10">
    <property type="entry name" value="EF-hand"/>
    <property type="match status" value="1"/>
</dbReference>
<dbReference type="PROSITE" id="PS50222">
    <property type="entry name" value="EF_HAND_2"/>
    <property type="match status" value="2"/>
</dbReference>
<evidence type="ECO:0000256" key="4">
    <source>
        <dbReference type="SAM" id="MobiDB-lite"/>
    </source>
</evidence>
<dbReference type="AlphaFoldDB" id="A0A7S0R0F6"/>
<reference evidence="6" key="1">
    <citation type="submission" date="2021-01" db="EMBL/GenBank/DDBJ databases">
        <authorList>
            <person name="Corre E."/>
            <person name="Pelletier E."/>
            <person name="Niang G."/>
            <person name="Scheremetjew M."/>
            <person name="Finn R."/>
            <person name="Kale V."/>
            <person name="Holt S."/>
            <person name="Cochrane G."/>
            <person name="Meng A."/>
            <person name="Brown T."/>
            <person name="Cohen L."/>
        </authorList>
    </citation>
    <scope>NUCLEOTIDE SEQUENCE</scope>
    <source>
        <strain evidence="6">CCMP722</strain>
    </source>
</reference>
<feature type="compositionally biased region" description="Basic and acidic residues" evidence="4">
    <location>
        <begin position="25"/>
        <end position="35"/>
    </location>
</feature>
<evidence type="ECO:0000256" key="1">
    <source>
        <dbReference type="ARBA" id="ARBA00022737"/>
    </source>
</evidence>
<evidence type="ECO:0000313" key="6">
    <source>
        <dbReference type="EMBL" id="CAD8661472.1"/>
    </source>
</evidence>
<dbReference type="InterPro" id="IPR002048">
    <property type="entry name" value="EF_hand_dom"/>
</dbReference>
<dbReference type="Pfam" id="PF13499">
    <property type="entry name" value="EF-hand_7"/>
    <property type="match status" value="1"/>
</dbReference>
<feature type="compositionally biased region" description="Polar residues" evidence="4">
    <location>
        <begin position="103"/>
        <end position="127"/>
    </location>
</feature>
<evidence type="ECO:0000256" key="2">
    <source>
        <dbReference type="ARBA" id="ARBA00022837"/>
    </source>
</evidence>
<sequence length="619" mass="69059">MATFLTDVPGSRPETPFSAYVKTVRDGGKPAEKPKGRTALPSVTGAGNRSSVPAQKQIKDELLKAEKKKEIEALKQKKKEIDKQLRKSMIAIKFGGEADLRPMTSSLQKPPMPTTNRVEQSRNTNIGPNPGAIKPGPTNRVDKLQSKMNDCTANKVTRSSNEHVCPPQTGLSGAKMLMPFDPSLAPRTASRGGLSRPRTSQLPYAPPPEAFRNLKSAEKPPPSRPTMSRLSRNVQGVASRELKAAGTEVLALVHDDTASEYRRQAELINPKDAMGEEPNGIEYTTHRVTTPQVLAEMSSVHNTTERSANLWAYGEGKPYPKPQEDDIASQYNRVIQVLKDRMYQRGSQSLAALLNCKDVDRVGSLPMDDVKEVLEVELNLPISGKVVERLINSVAKKTEEGNIVIQDFVNKLRTDKIGYVKQKPPASGQKRVNPDHALPFGNPDNPPPFGIMTDSKKTVSDYDHRIKDLFGNIKNTFREFDKDGSGQISWNEFRQAIERIDSARDLKLSAEDIKDLFRRADRTRNGQVSYDEFIRSFAVEDGMYTRFLPEFMKPRVARCSIDQPKWWTWSAYDKHADEVKKIGSRSFDQPNFPRVPTAGSRVVTPYALHPSAVLEAAMR</sequence>
<keyword evidence="3" id="KW-0175">Coiled coil</keyword>
<dbReference type="GO" id="GO:0005509">
    <property type="term" value="F:calcium ion binding"/>
    <property type="evidence" value="ECO:0007669"/>
    <property type="project" value="InterPro"/>
</dbReference>
<feature type="coiled-coil region" evidence="3">
    <location>
        <begin position="64"/>
        <end position="91"/>
    </location>
</feature>
<dbReference type="PANTHER" id="PTHR23050">
    <property type="entry name" value="CALCIUM BINDING PROTEIN"/>
    <property type="match status" value="1"/>
</dbReference>
<keyword evidence="1" id="KW-0677">Repeat</keyword>
<evidence type="ECO:0000256" key="3">
    <source>
        <dbReference type="SAM" id="Coils"/>
    </source>
</evidence>
<feature type="domain" description="EF-hand" evidence="5">
    <location>
        <begin position="508"/>
        <end position="543"/>
    </location>
</feature>
<dbReference type="InterPro" id="IPR018247">
    <property type="entry name" value="EF_Hand_1_Ca_BS"/>
</dbReference>
<feature type="domain" description="EF-hand" evidence="5">
    <location>
        <begin position="468"/>
        <end position="503"/>
    </location>
</feature>
<dbReference type="InterPro" id="IPR011992">
    <property type="entry name" value="EF-hand-dom_pair"/>
</dbReference>
<dbReference type="SUPFAM" id="SSF47473">
    <property type="entry name" value="EF-hand"/>
    <property type="match status" value="1"/>
</dbReference>
<feature type="region of interest" description="Disordered" evidence="4">
    <location>
        <begin position="182"/>
        <end position="232"/>
    </location>
</feature>
<evidence type="ECO:0000259" key="5">
    <source>
        <dbReference type="PROSITE" id="PS50222"/>
    </source>
</evidence>
<accession>A0A7S0R0F6</accession>
<dbReference type="PROSITE" id="PS00018">
    <property type="entry name" value="EF_HAND_1"/>
    <property type="match status" value="1"/>
</dbReference>
<feature type="region of interest" description="Disordered" evidence="4">
    <location>
        <begin position="96"/>
        <end position="141"/>
    </location>
</feature>
<dbReference type="CDD" id="cd00051">
    <property type="entry name" value="EFh"/>
    <property type="match status" value="1"/>
</dbReference>
<feature type="region of interest" description="Disordered" evidence="4">
    <location>
        <begin position="25"/>
        <end position="59"/>
    </location>
</feature>
<dbReference type="EMBL" id="HBFA01013182">
    <property type="protein sequence ID" value="CAD8661472.1"/>
    <property type="molecule type" value="Transcribed_RNA"/>
</dbReference>
<feature type="compositionally biased region" description="Polar residues" evidence="4">
    <location>
        <begin position="45"/>
        <end position="54"/>
    </location>
</feature>
<name>A0A7S0R0F6_9CHLO</name>
<gene>
    <name evidence="6" type="ORF">POBO1169_LOCUS6857</name>
</gene>
<organism evidence="6">
    <name type="scientific">Pyramimonas obovata</name>
    <dbReference type="NCBI Taxonomy" id="1411642"/>
    <lineage>
        <taxon>Eukaryota</taxon>
        <taxon>Viridiplantae</taxon>
        <taxon>Chlorophyta</taxon>
        <taxon>Pyramimonadophyceae</taxon>
        <taxon>Pyramimonadales</taxon>
        <taxon>Pyramimonadaceae</taxon>
        <taxon>Pyramimonas</taxon>
        <taxon>Pyramimonas incertae sedis</taxon>
    </lineage>
</organism>
<dbReference type="InterPro" id="IPR050145">
    <property type="entry name" value="Centrin_CML-like"/>
</dbReference>